<dbReference type="InterPro" id="IPR018289">
    <property type="entry name" value="MULE_transposase_dom"/>
</dbReference>
<evidence type="ECO:0000313" key="4">
    <source>
        <dbReference type="Proteomes" id="UP000634136"/>
    </source>
</evidence>
<protein>
    <submittedName>
        <fullName evidence="3">Protein FAR1-RELATED SEQUENCE 5-like</fullName>
    </submittedName>
</protein>
<dbReference type="EMBL" id="JAAIUW010000006">
    <property type="protein sequence ID" value="KAF7825072.1"/>
    <property type="molecule type" value="Genomic_DNA"/>
</dbReference>
<proteinExistence type="predicted"/>
<evidence type="ECO:0000256" key="1">
    <source>
        <dbReference type="SAM" id="MobiDB-lite"/>
    </source>
</evidence>
<evidence type="ECO:0000259" key="2">
    <source>
        <dbReference type="Pfam" id="PF10551"/>
    </source>
</evidence>
<comment type="caution">
    <text evidence="3">The sequence shown here is derived from an EMBL/GenBank/DDBJ whole genome shotgun (WGS) entry which is preliminary data.</text>
</comment>
<name>A0A834TPG5_9FABA</name>
<feature type="domain" description="MULE transposase" evidence="2">
    <location>
        <begin position="65"/>
        <end position="110"/>
    </location>
</feature>
<organism evidence="3 4">
    <name type="scientific">Senna tora</name>
    <dbReference type="NCBI Taxonomy" id="362788"/>
    <lineage>
        <taxon>Eukaryota</taxon>
        <taxon>Viridiplantae</taxon>
        <taxon>Streptophyta</taxon>
        <taxon>Embryophyta</taxon>
        <taxon>Tracheophyta</taxon>
        <taxon>Spermatophyta</taxon>
        <taxon>Magnoliopsida</taxon>
        <taxon>eudicotyledons</taxon>
        <taxon>Gunneridae</taxon>
        <taxon>Pentapetalae</taxon>
        <taxon>rosids</taxon>
        <taxon>fabids</taxon>
        <taxon>Fabales</taxon>
        <taxon>Fabaceae</taxon>
        <taxon>Caesalpinioideae</taxon>
        <taxon>Cassia clade</taxon>
        <taxon>Senna</taxon>
    </lineage>
</organism>
<dbReference type="AlphaFoldDB" id="A0A834TPG5"/>
<gene>
    <name evidence="3" type="ORF">G2W53_016236</name>
</gene>
<keyword evidence="4" id="KW-1185">Reference proteome</keyword>
<evidence type="ECO:0000313" key="3">
    <source>
        <dbReference type="EMBL" id="KAF7825072.1"/>
    </source>
</evidence>
<dbReference type="OrthoDB" id="2402896at2759"/>
<sequence length="333" mass="38214">MGFVFRGTRANLESGFTGFRAERCVRAKNAQVALGWSKEVHMMTGSDDLKLGVQSFQGRGDFWGSFVIDETMASFKWLFETFLKANLQKKPQTIFTDQDQAMSKALREVMLEVLDANEIKIIPDQYILVRWTKNAWSGTLLDVKEIEVEEDHKLIRTQRQRKIWPDFVDLTFKVVDSEKVFLFVAKGVKELRKQAMELLESEKDVNNVRDDSIPPMSACMSQPMSASSSLTVNASSSQPKGIKKRPGNKRTRRYKNWVDKRQSNSHRNKIPTSIKQESHELSHDLDIFVQNPVLWKLVFLAMVDLRLLSFHGDTLSDSAEALERMVRFGVFEG</sequence>
<dbReference type="Proteomes" id="UP000634136">
    <property type="component" value="Unassembled WGS sequence"/>
</dbReference>
<dbReference type="PANTHER" id="PTHR47718:SF2">
    <property type="entry name" value="PROTEIN FAR1-RELATED SEQUENCE 5-LIKE"/>
    <property type="match status" value="1"/>
</dbReference>
<dbReference type="PANTHER" id="PTHR47718">
    <property type="entry name" value="OS01G0519700 PROTEIN"/>
    <property type="match status" value="1"/>
</dbReference>
<feature type="compositionally biased region" description="Basic residues" evidence="1">
    <location>
        <begin position="241"/>
        <end position="250"/>
    </location>
</feature>
<accession>A0A834TPG5</accession>
<feature type="region of interest" description="Disordered" evidence="1">
    <location>
        <begin position="230"/>
        <end position="250"/>
    </location>
</feature>
<dbReference type="Pfam" id="PF10551">
    <property type="entry name" value="MULE"/>
    <property type="match status" value="1"/>
</dbReference>
<reference evidence="3" key="1">
    <citation type="submission" date="2020-09" db="EMBL/GenBank/DDBJ databases">
        <title>Genome-Enabled Discovery of Anthraquinone Biosynthesis in Senna tora.</title>
        <authorList>
            <person name="Kang S.-H."/>
            <person name="Pandey R.P."/>
            <person name="Lee C.-M."/>
            <person name="Sim J.-S."/>
            <person name="Jeong J.-T."/>
            <person name="Choi B.-S."/>
            <person name="Jung M."/>
            <person name="Ginzburg D."/>
            <person name="Zhao K."/>
            <person name="Won S.Y."/>
            <person name="Oh T.-J."/>
            <person name="Yu Y."/>
            <person name="Kim N.-H."/>
            <person name="Lee O.R."/>
            <person name="Lee T.-H."/>
            <person name="Bashyal P."/>
            <person name="Kim T.-S."/>
            <person name="Lee W.-H."/>
            <person name="Kawkins C."/>
            <person name="Kim C.-K."/>
            <person name="Kim J.S."/>
            <person name="Ahn B.O."/>
            <person name="Rhee S.Y."/>
            <person name="Sohng J.K."/>
        </authorList>
    </citation>
    <scope>NUCLEOTIDE SEQUENCE</scope>
    <source>
        <tissue evidence="3">Leaf</tissue>
    </source>
</reference>